<dbReference type="RefSeq" id="WP_186952501.1">
    <property type="nucleotide sequence ID" value="NZ_JACOFX010000002.1"/>
</dbReference>
<sequence length="600" mass="67860">MSLRVLFAVSLGLCSLIQLLPAQAAASTEKVLRVLVSTPESSLDPAVASDVPSVSINENIFEPMLRYDYLARPVKLKPNTLKAMPEILDQGKTYVLRLQPGIMFTPDPAFKGKPRELTAEDYIYSIKRIYDPAVKSPWLFMFEGKLLGDEKLRPSTAKDGKKQEFDLQTNIPGLQAVDKYTLRIRLNAPDSNFLFILATTATGAMAKEVVDAYGNQVGNHPIGTGPFILGTWQRSFRIELLANPQYRKTLFNDQGTDDATKKIAASLAGQTLPRVSKVEIKIMEEQQSRVLGFLNNEFDYLEQVPPPLSNMVLDDGKLKPALQQRGIRLSLFTPLQTYYMWMNMEDPVIGGYTPEKIALRRAIALSYDSKEDIALMEKGLAIQAQSPLPPNVLGYDPNYKTPVQYDLKLANALLDKFGYKRGADHYRNLPDGQPLHLQMHSLASTTGRLRDEVWRKNLDALGIHVSFKTDKHSEVLRAARLGKVQMTEANWIADFPDAENFYQLLYGPNAGRANYSRFNLPAFNTLYEQAMRLGDSPERTAIYRQMAQLMHGYTPWVPRIHPVTADLLQPWLQNYYRHPVDFTSWRYLDVDVAARNKVLK</sequence>
<evidence type="ECO:0000313" key="7">
    <source>
        <dbReference type="EMBL" id="MBC3907219.1"/>
    </source>
</evidence>
<keyword evidence="4 5" id="KW-0732">Signal</keyword>
<evidence type="ECO:0000256" key="3">
    <source>
        <dbReference type="ARBA" id="ARBA00022448"/>
    </source>
</evidence>
<name>A0ABR6Z613_9BURK</name>
<keyword evidence="8" id="KW-1185">Reference proteome</keyword>
<gene>
    <name evidence="7" type="ORF">H8L47_06550</name>
</gene>
<dbReference type="Proteomes" id="UP000646911">
    <property type="component" value="Unassembled WGS sequence"/>
</dbReference>
<dbReference type="Gene3D" id="3.40.190.10">
    <property type="entry name" value="Periplasmic binding protein-like II"/>
    <property type="match status" value="1"/>
</dbReference>
<dbReference type="EMBL" id="JACOFX010000002">
    <property type="protein sequence ID" value="MBC3907219.1"/>
    <property type="molecule type" value="Genomic_DNA"/>
</dbReference>
<feature type="chain" id="PRO_5045124657" evidence="5">
    <location>
        <begin position="25"/>
        <end position="600"/>
    </location>
</feature>
<evidence type="ECO:0000259" key="6">
    <source>
        <dbReference type="Pfam" id="PF00496"/>
    </source>
</evidence>
<organism evidence="7 8">
    <name type="scientific">Undibacterium umbellatum</name>
    <dbReference type="NCBI Taxonomy" id="2762300"/>
    <lineage>
        <taxon>Bacteria</taxon>
        <taxon>Pseudomonadati</taxon>
        <taxon>Pseudomonadota</taxon>
        <taxon>Betaproteobacteria</taxon>
        <taxon>Burkholderiales</taxon>
        <taxon>Oxalobacteraceae</taxon>
        <taxon>Undibacterium</taxon>
    </lineage>
</organism>
<feature type="domain" description="Solute-binding protein family 5" evidence="6">
    <location>
        <begin position="76"/>
        <end position="510"/>
    </location>
</feature>
<dbReference type="InterPro" id="IPR030678">
    <property type="entry name" value="Peptide/Ni-bd"/>
</dbReference>
<protein>
    <submittedName>
        <fullName evidence="7">Heme-binding protein</fullName>
    </submittedName>
</protein>
<accession>A0ABR6Z613</accession>
<dbReference type="Pfam" id="PF00496">
    <property type="entry name" value="SBP_bac_5"/>
    <property type="match status" value="1"/>
</dbReference>
<evidence type="ECO:0000313" key="8">
    <source>
        <dbReference type="Proteomes" id="UP000646911"/>
    </source>
</evidence>
<dbReference type="PIRSF" id="PIRSF002741">
    <property type="entry name" value="MppA"/>
    <property type="match status" value="1"/>
</dbReference>
<evidence type="ECO:0000256" key="4">
    <source>
        <dbReference type="ARBA" id="ARBA00022729"/>
    </source>
</evidence>
<reference evidence="7 8" key="1">
    <citation type="submission" date="2020-08" db="EMBL/GenBank/DDBJ databases">
        <title>Novel species isolated from subtropical streams in China.</title>
        <authorList>
            <person name="Lu H."/>
        </authorList>
    </citation>
    <scope>NUCLEOTIDE SEQUENCE [LARGE SCALE GENOMIC DNA]</scope>
    <source>
        <strain evidence="7 8">NL8W</strain>
    </source>
</reference>
<dbReference type="Gene3D" id="3.90.76.10">
    <property type="entry name" value="Dipeptide-binding Protein, Domain 1"/>
    <property type="match status" value="1"/>
</dbReference>
<feature type="signal peptide" evidence="5">
    <location>
        <begin position="1"/>
        <end position="24"/>
    </location>
</feature>
<dbReference type="InterPro" id="IPR039424">
    <property type="entry name" value="SBP_5"/>
</dbReference>
<dbReference type="PANTHER" id="PTHR30290">
    <property type="entry name" value="PERIPLASMIC BINDING COMPONENT OF ABC TRANSPORTER"/>
    <property type="match status" value="1"/>
</dbReference>
<evidence type="ECO:0000256" key="2">
    <source>
        <dbReference type="ARBA" id="ARBA00005695"/>
    </source>
</evidence>
<dbReference type="PANTHER" id="PTHR30290:SF10">
    <property type="entry name" value="PERIPLASMIC OLIGOPEPTIDE-BINDING PROTEIN-RELATED"/>
    <property type="match status" value="1"/>
</dbReference>
<evidence type="ECO:0000256" key="5">
    <source>
        <dbReference type="SAM" id="SignalP"/>
    </source>
</evidence>
<comment type="caution">
    <text evidence="7">The sequence shown here is derived from an EMBL/GenBank/DDBJ whole genome shotgun (WGS) entry which is preliminary data.</text>
</comment>
<evidence type="ECO:0000256" key="1">
    <source>
        <dbReference type="ARBA" id="ARBA00004196"/>
    </source>
</evidence>
<dbReference type="SUPFAM" id="SSF53850">
    <property type="entry name" value="Periplasmic binding protein-like II"/>
    <property type="match status" value="1"/>
</dbReference>
<dbReference type="Gene3D" id="3.10.105.10">
    <property type="entry name" value="Dipeptide-binding Protein, Domain 3"/>
    <property type="match status" value="1"/>
</dbReference>
<proteinExistence type="inferred from homology"/>
<comment type="similarity">
    <text evidence="2">Belongs to the bacterial solute-binding protein 5 family.</text>
</comment>
<comment type="subcellular location">
    <subcellularLocation>
        <location evidence="1">Cell envelope</location>
    </subcellularLocation>
</comment>
<dbReference type="InterPro" id="IPR000914">
    <property type="entry name" value="SBP_5_dom"/>
</dbReference>
<keyword evidence="3" id="KW-0813">Transport</keyword>